<name>A0ABP0PDD9_9DINO</name>
<feature type="region of interest" description="Disordered" evidence="2">
    <location>
        <begin position="1444"/>
        <end position="1463"/>
    </location>
</feature>
<dbReference type="PANTHER" id="PTHR45740">
    <property type="entry name" value="POLY [ADP-RIBOSE] POLYMERASE"/>
    <property type="match status" value="1"/>
</dbReference>
<evidence type="ECO:0000313" key="5">
    <source>
        <dbReference type="Proteomes" id="UP001642484"/>
    </source>
</evidence>
<sequence>MSHPETPQRQPRVPFVPEKPMAGTLDVHVLDCYQIKSTGSFFSGHRLFISVKVEGIESRSPAVAEASGSVAWDFATQLPCQANLELVLKREGLFSSHFVGGCTLPLQQVSQIEQEVPLWDASRQEVGRLRIRLTRARGLMNRAGSQIAGVEGAASHGLMGAGPSLPPGGLVNRANTAGLAAEPGTGGRSGPLGSLANYGRAATSDMESRPAFARGSSQTLANLAAAREDGSRPDAVRRSGELLAEVDPFDASREEHRQKLAQAVERLRCASDTDLSGPLGQQALQGCEARIQALFDDAMQRRNEKDTHGALWLAGRLPSPEEAEVTLQLRLRQKWDLHSLKEALNRAAARRAAAEQGGTELEDFMDALDLAEFHGRAEPERAAAAVEQLLKPLEKPLAGTVQQLLERNELDKAEAIFGALGARRTEALQLQPLQQRVLREKGLQLLKAALWPAAGQHGFPELKRRKLRHAMLTARSAMDDPANRKALGSMMLEVAGPCFAHSTESAAWFLRAYGELLPEEQVNPAIQRLVRERPDQIAAILTETQKLLEEIGREVPDGLLPSEWQQLHRTVREALAKGNDDQLKVACQKLIDSPAGVFYKRDLQEVVGRLRSAFRLPPSWSVESMLRGSADKLLAKNEVTDGTLLRLFDELLRSTALPHVRTRDRRGLPPRNFRAVKAVQIMNAPCWASYLQRRDHVLQQCLKVKARSDATYWREGLNGALMTDALTERMEVSAFTPLKREANECWLFHGTSHHAAEGITTDDFDMTRANPAGLFGAGVYFAESVSKADEYVKGKHVDGVELFPLLLCRVCLGYIYYCDQRRPSARELEEHCLLEDWHSVLGDRKKTSNTFREFIIYDNLQAFPAYIIYYSREEIWDTIPILRAESASRTPRGRRVTVAWGRRADGCMRLLLPALALGADVRKKSDDFWTCADDLRWHRLRETVRYVVWKPGDPLRTSVEGFATLVPLWLSISTGHENLSQLTEESPCPAGEVFFMLLHFLMSQLKQLRKDGSIDMEGLVSALAMLRVRIPSMSGALRSTWPIFGVLALIQQKLLKLGVGGVRGTGMALRHGAAPFSEALLQFAGICEDGQELFQHISTWLEVGMLPSKARLAAWATVAGAGRACDGQHQALARLVARGALPAKPWQISLDEGNASEWRKDFTRLLTFLDHSLLSTSWNRLVFSGWPLLAVLHRLQEIHFRDACCASAGGYLLRSRSARPSSAEEDRESGAAVWLCVSRHRGDLVAERWRSHGEFADCSAIAQRLGVAELGVGGFLDVGANLGSCSLLLAQQGFSVTSLEPNEHSARLLRAAVLRNSLEQHVRVVQAAAGAHGVRASVHCSAHSARCQVFEDAAGDVQSVALDSLTELGPPERDWPLHALKIDVEGSEEQVIHGAQRLLASKPLLFLELHAYELRFERGGSSGQLVDRLLDELGYQSVEPLESDLRCEESESPPGNGTYPGATWGPAATMLGQPFEVASPCLCAQTCWKRLLQGCRCWSFQMRLKECQFYRSCHPPAALAPAASVAGEMNGNWEDVHRFGGFGPFQLQLQLRWSSLRMTKKVRARSPRIPVRPHHPGLL</sequence>
<evidence type="ECO:0000256" key="2">
    <source>
        <dbReference type="SAM" id="MobiDB-lite"/>
    </source>
</evidence>
<accession>A0ABP0PDD9</accession>
<dbReference type="EMBL" id="CAXAMN010022917">
    <property type="protein sequence ID" value="CAK9073686.1"/>
    <property type="molecule type" value="Genomic_DNA"/>
</dbReference>
<dbReference type="Gene3D" id="3.40.50.150">
    <property type="entry name" value="Vaccinia Virus protein VP39"/>
    <property type="match status" value="1"/>
</dbReference>
<dbReference type="SUPFAM" id="SSF53335">
    <property type="entry name" value="S-adenosyl-L-methionine-dependent methyltransferases"/>
    <property type="match status" value="1"/>
</dbReference>
<feature type="domain" description="PARP catalytic" evidence="3">
    <location>
        <begin position="624"/>
        <end position="879"/>
    </location>
</feature>
<dbReference type="InterPro" id="IPR051712">
    <property type="entry name" value="ARTD-AVP"/>
</dbReference>
<evidence type="ECO:0000313" key="4">
    <source>
        <dbReference type="EMBL" id="CAK9073686.1"/>
    </source>
</evidence>
<gene>
    <name evidence="4" type="ORF">CCMP2556_LOCUS36290</name>
</gene>
<reference evidence="4 5" key="1">
    <citation type="submission" date="2024-02" db="EMBL/GenBank/DDBJ databases">
        <authorList>
            <person name="Chen Y."/>
            <person name="Shah S."/>
            <person name="Dougan E. K."/>
            <person name="Thang M."/>
            <person name="Chan C."/>
        </authorList>
    </citation>
    <scope>NUCLEOTIDE SEQUENCE [LARGE SCALE GENOMIC DNA]</scope>
</reference>
<dbReference type="InterPro" id="IPR012317">
    <property type="entry name" value="Poly(ADP-ribose)pol_cat_dom"/>
</dbReference>
<proteinExistence type="predicted"/>
<dbReference type="PROSITE" id="PS51059">
    <property type="entry name" value="PARP_CATALYTIC"/>
    <property type="match status" value="1"/>
</dbReference>
<dbReference type="NCBIfam" id="TIGR01444">
    <property type="entry name" value="fkbM_fam"/>
    <property type="match status" value="1"/>
</dbReference>
<dbReference type="Pfam" id="PF05050">
    <property type="entry name" value="Methyltransf_21"/>
    <property type="match status" value="1"/>
</dbReference>
<keyword evidence="1" id="KW-0328">Glycosyltransferase</keyword>
<dbReference type="SUPFAM" id="SSF56399">
    <property type="entry name" value="ADP-ribosylation"/>
    <property type="match status" value="1"/>
</dbReference>
<keyword evidence="1" id="KW-0520">NAD</keyword>
<dbReference type="EC" id="2.4.2.-" evidence="1"/>
<dbReference type="Pfam" id="PF00644">
    <property type="entry name" value="PARP"/>
    <property type="match status" value="1"/>
</dbReference>
<evidence type="ECO:0000256" key="1">
    <source>
        <dbReference type="RuleBase" id="RU362114"/>
    </source>
</evidence>
<dbReference type="Gene3D" id="3.90.228.10">
    <property type="match status" value="1"/>
</dbReference>
<keyword evidence="1" id="KW-0808">Transferase</keyword>
<protein>
    <recommendedName>
        <fullName evidence="1">Poly [ADP-ribose] polymerase</fullName>
        <shortName evidence="1">PARP</shortName>
        <ecNumber evidence="1">2.4.2.-</ecNumber>
    </recommendedName>
</protein>
<dbReference type="InterPro" id="IPR029063">
    <property type="entry name" value="SAM-dependent_MTases_sf"/>
</dbReference>
<dbReference type="InterPro" id="IPR006342">
    <property type="entry name" value="FkbM_mtfrase"/>
</dbReference>
<dbReference type="PANTHER" id="PTHR45740:SF2">
    <property type="entry name" value="POLY [ADP-RIBOSE] POLYMERASE"/>
    <property type="match status" value="1"/>
</dbReference>
<comment type="caution">
    <text evidence="4">The sequence shown here is derived from an EMBL/GenBank/DDBJ whole genome shotgun (WGS) entry which is preliminary data.</text>
</comment>
<evidence type="ECO:0000259" key="3">
    <source>
        <dbReference type="PROSITE" id="PS51059"/>
    </source>
</evidence>
<keyword evidence="5" id="KW-1185">Reference proteome</keyword>
<dbReference type="Proteomes" id="UP001642484">
    <property type="component" value="Unassembled WGS sequence"/>
</dbReference>
<organism evidence="4 5">
    <name type="scientific">Durusdinium trenchii</name>
    <dbReference type="NCBI Taxonomy" id="1381693"/>
    <lineage>
        <taxon>Eukaryota</taxon>
        <taxon>Sar</taxon>
        <taxon>Alveolata</taxon>
        <taxon>Dinophyceae</taxon>
        <taxon>Suessiales</taxon>
        <taxon>Symbiodiniaceae</taxon>
        <taxon>Durusdinium</taxon>
    </lineage>
</organism>